<organism evidence="1 2">
    <name type="scientific">Ramazzottius varieornatus</name>
    <name type="common">Water bear</name>
    <name type="synonym">Tardigrade</name>
    <dbReference type="NCBI Taxonomy" id="947166"/>
    <lineage>
        <taxon>Eukaryota</taxon>
        <taxon>Metazoa</taxon>
        <taxon>Ecdysozoa</taxon>
        <taxon>Tardigrada</taxon>
        <taxon>Eutardigrada</taxon>
        <taxon>Parachela</taxon>
        <taxon>Hypsibioidea</taxon>
        <taxon>Ramazzottiidae</taxon>
        <taxon>Ramazzottius</taxon>
    </lineage>
</organism>
<comment type="caution">
    <text evidence="1">The sequence shown here is derived from an EMBL/GenBank/DDBJ whole genome shotgun (WGS) entry which is preliminary data.</text>
</comment>
<dbReference type="EMBL" id="BDGG01000004">
    <property type="protein sequence ID" value="GAU98110.1"/>
    <property type="molecule type" value="Genomic_DNA"/>
</dbReference>
<reference evidence="1 2" key="1">
    <citation type="journal article" date="2016" name="Nat. Commun.">
        <title>Extremotolerant tardigrade genome and improved radiotolerance of human cultured cells by tardigrade-unique protein.</title>
        <authorList>
            <person name="Hashimoto T."/>
            <person name="Horikawa D.D."/>
            <person name="Saito Y."/>
            <person name="Kuwahara H."/>
            <person name="Kozuka-Hata H."/>
            <person name="Shin-I T."/>
            <person name="Minakuchi Y."/>
            <person name="Ohishi K."/>
            <person name="Motoyama A."/>
            <person name="Aizu T."/>
            <person name="Enomoto A."/>
            <person name="Kondo K."/>
            <person name="Tanaka S."/>
            <person name="Hara Y."/>
            <person name="Koshikawa S."/>
            <person name="Sagara H."/>
            <person name="Miura T."/>
            <person name="Yokobori S."/>
            <person name="Miyagawa K."/>
            <person name="Suzuki Y."/>
            <person name="Kubo T."/>
            <person name="Oyama M."/>
            <person name="Kohara Y."/>
            <person name="Fujiyama A."/>
            <person name="Arakawa K."/>
            <person name="Katayama T."/>
            <person name="Toyoda A."/>
            <person name="Kunieda T."/>
        </authorList>
    </citation>
    <scope>NUCLEOTIDE SEQUENCE [LARGE SCALE GENOMIC DNA]</scope>
    <source>
        <strain evidence="1 2">YOKOZUNA-1</strain>
    </source>
</reference>
<name>A0A1D1VB20_RAMVA</name>
<sequence length="80" mass="9239">MKGLPEECLRSLFERKDAGERRKYRSIALLRIDAQSNALNSIQRRSAKLQPFHTYGNPDKPNFCWSIKSACFSTNHKLVV</sequence>
<proteinExistence type="predicted"/>
<evidence type="ECO:0000313" key="1">
    <source>
        <dbReference type="EMBL" id="GAU98110.1"/>
    </source>
</evidence>
<accession>A0A1D1VB20</accession>
<dbReference type="Proteomes" id="UP000186922">
    <property type="component" value="Unassembled WGS sequence"/>
</dbReference>
<gene>
    <name evidence="1" type="primary">RvY_09295-1</name>
    <name evidence="1" type="synonym">RvY_09295.1</name>
    <name evidence="1" type="ORF">RvY_09295</name>
</gene>
<evidence type="ECO:0000313" key="2">
    <source>
        <dbReference type="Proteomes" id="UP000186922"/>
    </source>
</evidence>
<keyword evidence="2" id="KW-1185">Reference proteome</keyword>
<protein>
    <submittedName>
        <fullName evidence="1">Uncharacterized protein</fullName>
    </submittedName>
</protein>
<dbReference type="AlphaFoldDB" id="A0A1D1VB20"/>